<reference evidence="2" key="1">
    <citation type="journal article" date="2006" name="Proc. Natl. Acad. Sci. U.S.A.">
        <title>Presence/absence polymorphism for alternative pathogenicity islands in Pseudomonas viridiflava, a pathogen of Arabidopsis.</title>
        <authorList>
            <person name="Araki H."/>
            <person name="Tian D."/>
            <person name="Goss E.M."/>
            <person name="Jakob K."/>
            <person name="Halldorsdottir S.S."/>
            <person name="Kreitman M."/>
            <person name="Bergelson J."/>
        </authorList>
    </citation>
    <scope>NUCLEOTIDE SEQUENCE</scope>
    <source>
        <strain evidence="1">ME3.1b</strain>
        <strain evidence="2">RMX23.1a</strain>
    </source>
</reference>
<gene>
    <name evidence="2" type="primary">hrpF</name>
</gene>
<proteinExistence type="predicted"/>
<accession>I6LD12</accession>
<organism evidence="2">
    <name type="scientific">Pseudomonas viridiflava</name>
    <name type="common">Phytomonas viridiflava</name>
    <dbReference type="NCBI Taxonomy" id="33069"/>
    <lineage>
        <taxon>Bacteria</taxon>
        <taxon>Pseudomonadati</taxon>
        <taxon>Pseudomonadota</taxon>
        <taxon>Gammaproteobacteria</taxon>
        <taxon>Pseudomonadales</taxon>
        <taxon>Pseudomonadaceae</taxon>
        <taxon>Pseudomonas</taxon>
    </lineage>
</organism>
<dbReference type="AlphaFoldDB" id="I6LD12"/>
<protein>
    <submittedName>
        <fullName evidence="2">HrpF</fullName>
    </submittedName>
</protein>
<dbReference type="Pfam" id="PF06266">
    <property type="entry name" value="HrpF"/>
    <property type="match status" value="1"/>
</dbReference>
<dbReference type="EMBL" id="AY597281">
    <property type="protein sequence ID" value="AAT96276.1"/>
    <property type="molecule type" value="Genomic_DNA"/>
</dbReference>
<evidence type="ECO:0000313" key="2">
    <source>
        <dbReference type="EMBL" id="AAT96317.1"/>
    </source>
</evidence>
<name>I6LD12_PSEVI</name>
<evidence type="ECO:0000313" key="1">
    <source>
        <dbReference type="EMBL" id="AAT96276.1"/>
    </source>
</evidence>
<sequence length="138" mass="14819">MISQAGPCEPTPVWTRTPSACAPNTAISASAGAGCSNISGLEHEVLEPKPVPCHSVSSSRTRSITMLSSDALRRRLDSNFENAQQDLDSAALNMDAFSPEDWHAFNSAIRQSSTASWAANQEIVVKHNLAKAIINEIR</sequence>
<dbReference type="InterPro" id="IPR009371">
    <property type="entry name" value="T3SS_HrpF"/>
</dbReference>
<dbReference type="EMBL" id="AY597282">
    <property type="protein sequence ID" value="AAT96317.1"/>
    <property type="molecule type" value="Genomic_DNA"/>
</dbReference>